<dbReference type="FunFam" id="3.40.640.10:FF:000004">
    <property type="entry name" value="Acetylornithine aminotransferase"/>
    <property type="match status" value="1"/>
</dbReference>
<reference evidence="6 7" key="1">
    <citation type="journal article" date="2010" name="Stand. Genomic Sci.">
        <title>Complete genome sequence of Haliangium ochraceum type strain (SMP-2).</title>
        <authorList>
            <consortium name="US DOE Joint Genome Institute (JGI-PGF)"/>
            <person name="Ivanova N."/>
            <person name="Daum C."/>
            <person name="Lang E."/>
            <person name="Abt B."/>
            <person name="Kopitz M."/>
            <person name="Saunders E."/>
            <person name="Lapidus A."/>
            <person name="Lucas S."/>
            <person name="Glavina Del Rio T."/>
            <person name="Nolan M."/>
            <person name="Tice H."/>
            <person name="Copeland A."/>
            <person name="Cheng J.F."/>
            <person name="Chen F."/>
            <person name="Bruce D."/>
            <person name="Goodwin L."/>
            <person name="Pitluck S."/>
            <person name="Mavromatis K."/>
            <person name="Pati A."/>
            <person name="Mikhailova N."/>
            <person name="Chen A."/>
            <person name="Palaniappan K."/>
            <person name="Land M."/>
            <person name="Hauser L."/>
            <person name="Chang Y.J."/>
            <person name="Jeffries C.D."/>
            <person name="Detter J.C."/>
            <person name="Brettin T."/>
            <person name="Rohde M."/>
            <person name="Goker M."/>
            <person name="Bristow J."/>
            <person name="Markowitz V."/>
            <person name="Eisen J.A."/>
            <person name="Hugenholtz P."/>
            <person name="Kyrpides N.C."/>
            <person name="Klenk H.P."/>
        </authorList>
    </citation>
    <scope>NUCLEOTIDE SEQUENCE [LARGE SCALE GENOMIC DNA]</scope>
    <source>
        <strain evidence="7">DSM 14365 / CIP 107738 / JCM 11303 / AJ 13395 / SMP-2</strain>
    </source>
</reference>
<dbReference type="AlphaFoldDB" id="D0LQ08"/>
<dbReference type="InterPro" id="IPR015422">
    <property type="entry name" value="PyrdxlP-dep_Trfase_small"/>
</dbReference>
<gene>
    <name evidence="6" type="ordered locus">Hoch_4554</name>
</gene>
<dbReference type="PANTHER" id="PTHR43094:SF1">
    <property type="entry name" value="AMINOTRANSFERASE CLASS-III"/>
    <property type="match status" value="1"/>
</dbReference>
<dbReference type="STRING" id="502025.Hoch_4554"/>
<dbReference type="Pfam" id="PF00202">
    <property type="entry name" value="Aminotran_3"/>
    <property type="match status" value="1"/>
</dbReference>
<dbReference type="PROSITE" id="PS00600">
    <property type="entry name" value="AA_TRANSFER_CLASS_3"/>
    <property type="match status" value="1"/>
</dbReference>
<evidence type="ECO:0000313" key="7">
    <source>
        <dbReference type="Proteomes" id="UP000001880"/>
    </source>
</evidence>
<dbReference type="eggNOG" id="COG0161">
    <property type="taxonomic scope" value="Bacteria"/>
</dbReference>
<dbReference type="GO" id="GO:0005829">
    <property type="term" value="C:cytosol"/>
    <property type="evidence" value="ECO:0007669"/>
    <property type="project" value="TreeGrafter"/>
</dbReference>
<keyword evidence="7" id="KW-1185">Reference proteome</keyword>
<keyword evidence="6" id="KW-0808">Transferase</keyword>
<name>D0LQ08_HALO1</name>
<dbReference type="HOGENOM" id="CLU_016922_4_0_7"/>
<comment type="cofactor">
    <cofactor evidence="1">
        <name>pyridoxal 5'-phosphate</name>
        <dbReference type="ChEBI" id="CHEBI:597326"/>
    </cofactor>
</comment>
<dbReference type="EMBL" id="CP001804">
    <property type="protein sequence ID" value="ACY17045.1"/>
    <property type="molecule type" value="Genomic_DNA"/>
</dbReference>
<evidence type="ECO:0000256" key="5">
    <source>
        <dbReference type="RuleBase" id="RU003560"/>
    </source>
</evidence>
<keyword evidence="3 6" id="KW-0032">Aminotransferase</keyword>
<dbReference type="SUPFAM" id="SSF53383">
    <property type="entry name" value="PLP-dependent transferases"/>
    <property type="match status" value="1"/>
</dbReference>
<accession>D0LQ08</accession>
<evidence type="ECO:0000313" key="6">
    <source>
        <dbReference type="EMBL" id="ACY17045.1"/>
    </source>
</evidence>
<dbReference type="CDD" id="cd00610">
    <property type="entry name" value="OAT_like"/>
    <property type="match status" value="1"/>
</dbReference>
<dbReference type="GO" id="GO:0030170">
    <property type="term" value="F:pyridoxal phosphate binding"/>
    <property type="evidence" value="ECO:0007669"/>
    <property type="project" value="InterPro"/>
</dbReference>
<sequence length="428" mass="45772">MSDYPFFFTWTAQDRAKPVELIGGSGAHFDTADGNRWLDLASFSYQVNLGHGHPRMKAALEKQIGSLCLAMPDAVFPAKRELAERLLDLAPEGFSRVFFTLGGAEAIENAIKMARLYTGRHKLVSRYRSYHGATMGALTLSGDWRRTLLEPGLPGVVHALDCYCDRCPFGKQVDTCERECARHIGELLDLEGARSVAAVVLEPVVGANGVLVPPVEYWPMVREACDRHGTLLVADEVLTGFGRTGTCFGFEHFDVVPDLICVAKGLTGGYAPLGAVLVHERVAAHFDEQVLACGLTSYGHPLGCAAGLEALRIYEDEQLFERSAALGPALLGGLRTAVAEALQRAGVEPGALRASRGLGLLAAVELELSADAWRAFGQALADRHLFVHLYPSRGTVVLSPPLCIDEATLNQGIAALGDALALALGAAA</sequence>
<evidence type="ECO:0000256" key="1">
    <source>
        <dbReference type="ARBA" id="ARBA00001933"/>
    </source>
</evidence>
<dbReference type="PIRSF" id="PIRSF000521">
    <property type="entry name" value="Transaminase_4ab_Lys_Orn"/>
    <property type="match status" value="1"/>
</dbReference>
<protein>
    <submittedName>
        <fullName evidence="6">Aminotransferase class-III</fullName>
    </submittedName>
</protein>
<dbReference type="InterPro" id="IPR049704">
    <property type="entry name" value="Aminotrans_3_PPA_site"/>
</dbReference>
<comment type="similarity">
    <text evidence="2 5">Belongs to the class-III pyridoxal-phosphate-dependent aminotransferase family.</text>
</comment>
<dbReference type="InterPro" id="IPR015421">
    <property type="entry name" value="PyrdxlP-dep_Trfase_major"/>
</dbReference>
<dbReference type="GO" id="GO:0008483">
    <property type="term" value="F:transaminase activity"/>
    <property type="evidence" value="ECO:0007669"/>
    <property type="project" value="UniProtKB-KW"/>
</dbReference>
<dbReference type="Gene3D" id="3.90.1150.10">
    <property type="entry name" value="Aspartate Aminotransferase, domain 1"/>
    <property type="match status" value="1"/>
</dbReference>
<dbReference type="Proteomes" id="UP000001880">
    <property type="component" value="Chromosome"/>
</dbReference>
<dbReference type="Gene3D" id="3.40.640.10">
    <property type="entry name" value="Type I PLP-dependent aspartate aminotransferase-like (Major domain)"/>
    <property type="match status" value="1"/>
</dbReference>
<dbReference type="PANTHER" id="PTHR43094">
    <property type="entry name" value="AMINOTRANSFERASE"/>
    <property type="match status" value="1"/>
</dbReference>
<dbReference type="InterPro" id="IPR005814">
    <property type="entry name" value="Aminotrans_3"/>
</dbReference>
<evidence type="ECO:0000256" key="2">
    <source>
        <dbReference type="ARBA" id="ARBA00008954"/>
    </source>
</evidence>
<proteinExistence type="inferred from homology"/>
<evidence type="ECO:0000256" key="3">
    <source>
        <dbReference type="ARBA" id="ARBA00022576"/>
    </source>
</evidence>
<keyword evidence="4 5" id="KW-0663">Pyridoxal phosphate</keyword>
<evidence type="ECO:0000256" key="4">
    <source>
        <dbReference type="ARBA" id="ARBA00022898"/>
    </source>
</evidence>
<dbReference type="InterPro" id="IPR015424">
    <property type="entry name" value="PyrdxlP-dep_Trfase"/>
</dbReference>
<organism evidence="6 7">
    <name type="scientific">Haliangium ochraceum (strain DSM 14365 / JCM 11303 / SMP-2)</name>
    <dbReference type="NCBI Taxonomy" id="502025"/>
    <lineage>
        <taxon>Bacteria</taxon>
        <taxon>Pseudomonadati</taxon>
        <taxon>Myxococcota</taxon>
        <taxon>Polyangia</taxon>
        <taxon>Haliangiales</taxon>
        <taxon>Kofleriaceae</taxon>
        <taxon>Haliangium</taxon>
    </lineage>
</organism>
<dbReference type="KEGG" id="hoh:Hoch_4554"/>
<dbReference type="RefSeq" id="WP_012829643.1">
    <property type="nucleotide sequence ID" value="NC_013440.1"/>
</dbReference>